<organism evidence="1 2">
    <name type="scientific">Paractinoplanes globisporus</name>
    <dbReference type="NCBI Taxonomy" id="113565"/>
    <lineage>
        <taxon>Bacteria</taxon>
        <taxon>Bacillati</taxon>
        <taxon>Actinomycetota</taxon>
        <taxon>Actinomycetes</taxon>
        <taxon>Micromonosporales</taxon>
        <taxon>Micromonosporaceae</taxon>
        <taxon>Paractinoplanes</taxon>
    </lineage>
</organism>
<proteinExistence type="predicted"/>
<dbReference type="EMBL" id="JBIAZU010000004">
    <property type="protein sequence ID" value="MFF5292365.1"/>
    <property type="molecule type" value="Genomic_DNA"/>
</dbReference>
<protein>
    <submittedName>
        <fullName evidence="1">Uncharacterized protein</fullName>
    </submittedName>
</protein>
<sequence>MELTVAPVQSSPAQPAGIAAVSRAVVATAADLLVNVQRAVVGPANVRTARDNAWDAMLADRARNQAQADFKREVAAMVASRAPHRRKVAKTPHIVRG</sequence>
<evidence type="ECO:0000313" key="2">
    <source>
        <dbReference type="Proteomes" id="UP001602245"/>
    </source>
</evidence>
<dbReference type="Proteomes" id="UP001602245">
    <property type="component" value="Unassembled WGS sequence"/>
</dbReference>
<gene>
    <name evidence="1" type="ORF">ACFY35_23230</name>
</gene>
<accession>A0ABW6WIY6</accession>
<reference evidence="1 2" key="1">
    <citation type="submission" date="2024-10" db="EMBL/GenBank/DDBJ databases">
        <title>The Natural Products Discovery Center: Release of the First 8490 Sequenced Strains for Exploring Actinobacteria Biosynthetic Diversity.</title>
        <authorList>
            <person name="Kalkreuter E."/>
            <person name="Kautsar S.A."/>
            <person name="Yang D."/>
            <person name="Bader C.D."/>
            <person name="Teijaro C.N."/>
            <person name="Fluegel L."/>
            <person name="Davis C.M."/>
            <person name="Simpson J.R."/>
            <person name="Lauterbach L."/>
            <person name="Steele A.D."/>
            <person name="Gui C."/>
            <person name="Meng S."/>
            <person name="Li G."/>
            <person name="Viehrig K."/>
            <person name="Ye F."/>
            <person name="Su P."/>
            <person name="Kiefer A.F."/>
            <person name="Nichols A."/>
            <person name="Cepeda A.J."/>
            <person name="Yan W."/>
            <person name="Fan B."/>
            <person name="Jiang Y."/>
            <person name="Adhikari A."/>
            <person name="Zheng C.-J."/>
            <person name="Schuster L."/>
            <person name="Cowan T.M."/>
            <person name="Smanski M.J."/>
            <person name="Chevrette M.G."/>
            <person name="De Carvalho L.P.S."/>
            <person name="Shen B."/>
        </authorList>
    </citation>
    <scope>NUCLEOTIDE SEQUENCE [LARGE SCALE GENOMIC DNA]</scope>
    <source>
        <strain evidence="1 2">NPDC000087</strain>
    </source>
</reference>
<name>A0ABW6WIY6_9ACTN</name>
<keyword evidence="2" id="KW-1185">Reference proteome</keyword>
<comment type="caution">
    <text evidence="1">The sequence shown here is derived from an EMBL/GenBank/DDBJ whole genome shotgun (WGS) entry which is preliminary data.</text>
</comment>
<dbReference type="RefSeq" id="WP_020513437.1">
    <property type="nucleotide sequence ID" value="NZ_JBIAZU010000004.1"/>
</dbReference>
<evidence type="ECO:0000313" key="1">
    <source>
        <dbReference type="EMBL" id="MFF5292365.1"/>
    </source>
</evidence>